<dbReference type="Gene3D" id="1.20.58.2190">
    <property type="match status" value="1"/>
</dbReference>
<dbReference type="InterPro" id="IPR036339">
    <property type="entry name" value="PUB-like_dom_sf"/>
</dbReference>
<feature type="transmembrane region" description="Helical" evidence="1">
    <location>
        <begin position="152"/>
        <end position="176"/>
    </location>
</feature>
<keyword evidence="1" id="KW-0812">Transmembrane</keyword>
<evidence type="ECO:0000259" key="2">
    <source>
        <dbReference type="Pfam" id="PF09409"/>
    </source>
</evidence>
<dbReference type="PANTHER" id="PTHR47694">
    <property type="entry name" value="PLANT UBX DOMAIN-CONTAINING PROTEIN 2"/>
    <property type="match status" value="1"/>
</dbReference>
<evidence type="ECO:0000313" key="4">
    <source>
        <dbReference type="Proteomes" id="UP000436088"/>
    </source>
</evidence>
<evidence type="ECO:0000313" key="3">
    <source>
        <dbReference type="EMBL" id="KAE8690880.1"/>
    </source>
</evidence>
<organism evidence="3 4">
    <name type="scientific">Hibiscus syriacus</name>
    <name type="common">Rose of Sharon</name>
    <dbReference type="NCBI Taxonomy" id="106335"/>
    <lineage>
        <taxon>Eukaryota</taxon>
        <taxon>Viridiplantae</taxon>
        <taxon>Streptophyta</taxon>
        <taxon>Embryophyta</taxon>
        <taxon>Tracheophyta</taxon>
        <taxon>Spermatophyta</taxon>
        <taxon>Magnoliopsida</taxon>
        <taxon>eudicotyledons</taxon>
        <taxon>Gunneridae</taxon>
        <taxon>Pentapetalae</taxon>
        <taxon>rosids</taxon>
        <taxon>malvids</taxon>
        <taxon>Malvales</taxon>
        <taxon>Malvaceae</taxon>
        <taxon>Malvoideae</taxon>
        <taxon>Hibiscus</taxon>
    </lineage>
</organism>
<dbReference type="SMART" id="SM00580">
    <property type="entry name" value="PUG"/>
    <property type="match status" value="1"/>
</dbReference>
<gene>
    <name evidence="3" type="ORF">F3Y22_tig00110893pilonHSYRG00675</name>
</gene>
<dbReference type="GO" id="GO:0050832">
    <property type="term" value="P:defense response to fungus"/>
    <property type="evidence" value="ECO:0007669"/>
    <property type="project" value="TreeGrafter"/>
</dbReference>
<dbReference type="InterPro" id="IPR018997">
    <property type="entry name" value="PUB_domain"/>
</dbReference>
<feature type="domain" description="PUB" evidence="2">
    <location>
        <begin position="33"/>
        <end position="108"/>
    </location>
</feature>
<dbReference type="SUPFAM" id="SSF143503">
    <property type="entry name" value="PUG domain-like"/>
    <property type="match status" value="1"/>
</dbReference>
<reference evidence="3" key="1">
    <citation type="submission" date="2019-09" db="EMBL/GenBank/DDBJ databases">
        <title>Draft genome information of white flower Hibiscus syriacus.</title>
        <authorList>
            <person name="Kim Y.-M."/>
        </authorList>
    </citation>
    <scope>NUCLEOTIDE SEQUENCE [LARGE SCALE GENOMIC DNA]</scope>
    <source>
        <strain evidence="3">YM2019G1</strain>
    </source>
</reference>
<sequence>MSRFITVKNLKIDYRQLNKTKVSSELSSDLPRDELEGSIQVVLRLLRNIVKEPGNDKFRKIRMSNPKIREAVDDVSGGVELLEHVGFALKGGGGEMFAVMDVPERDKITLINRVIMSLEPAKMDDVKTSDSVKKRKRLNQRRLKDSTKLDHIAFGSIVPFLCFLFSVNLLVIWVFFSVPESVAAKIELPDSFYNLSADELKREAELRRKKIAESKLLIPKLTRKRRQKQPGGGVLVVRSDSGQTASDTIFSGSRTEASNTRRGGFGPSALIKFKPIETDFIVFTGLSNELSELSEPLVTN</sequence>
<accession>A0A6A2ZH12</accession>
<dbReference type="PANTHER" id="PTHR47694:SF1">
    <property type="entry name" value="PLANT UBX DOMAIN-CONTAINING PROTEIN 2"/>
    <property type="match status" value="1"/>
</dbReference>
<keyword evidence="1" id="KW-1133">Transmembrane helix</keyword>
<proteinExistence type="predicted"/>
<dbReference type="Pfam" id="PF09409">
    <property type="entry name" value="PUB"/>
    <property type="match status" value="1"/>
</dbReference>
<evidence type="ECO:0000256" key="1">
    <source>
        <dbReference type="SAM" id="Phobius"/>
    </source>
</evidence>
<name>A0A6A2ZH12_HIBSY</name>
<keyword evidence="4" id="KW-1185">Reference proteome</keyword>
<dbReference type="EMBL" id="VEPZ02001150">
    <property type="protein sequence ID" value="KAE8690880.1"/>
    <property type="molecule type" value="Genomic_DNA"/>
</dbReference>
<dbReference type="Proteomes" id="UP000436088">
    <property type="component" value="Unassembled WGS sequence"/>
</dbReference>
<dbReference type="CDD" id="cd09212">
    <property type="entry name" value="PUB"/>
    <property type="match status" value="1"/>
</dbReference>
<dbReference type="AlphaFoldDB" id="A0A6A2ZH12"/>
<protein>
    <recommendedName>
        <fullName evidence="2">PUB domain-containing protein</fullName>
    </recommendedName>
</protein>
<keyword evidence="1" id="KW-0472">Membrane</keyword>
<comment type="caution">
    <text evidence="3">The sequence shown here is derived from an EMBL/GenBank/DDBJ whole genome shotgun (WGS) entry which is preliminary data.</text>
</comment>